<keyword evidence="2" id="KW-1185">Reference proteome</keyword>
<sequence length="134" mass="15353">MQAERLLEILAENLHLEAIPQKDKDGIYRLKLPPNFQVGVLELNPGVFFSSLILPIPKEGSKESLFIYLMKANLMGQGTGGGAIGIDPTEKFFTFSQSLPFEMNYQVFKESLEDFLNYITYWQEEIVRFNQTLL</sequence>
<dbReference type="CDD" id="cd16364">
    <property type="entry name" value="T3SC_I-like"/>
    <property type="match status" value="1"/>
</dbReference>
<dbReference type="GO" id="GO:0030254">
    <property type="term" value="P:protein secretion by the type III secretion system"/>
    <property type="evidence" value="ECO:0007669"/>
    <property type="project" value="InterPro"/>
</dbReference>
<dbReference type="AlphaFoldDB" id="F8L3L0"/>
<reference evidence="1 2" key="2">
    <citation type="journal article" date="2011" name="Mol. Biol. Evol.">
        <title>Unity in variety--the pan-genome of the Chlamydiae.</title>
        <authorList>
            <person name="Collingro A."/>
            <person name="Tischler P."/>
            <person name="Weinmaier T."/>
            <person name="Penz T."/>
            <person name="Heinz E."/>
            <person name="Brunham R.C."/>
            <person name="Read T.D."/>
            <person name="Bavoil P.M."/>
            <person name="Sachse K."/>
            <person name="Kahane S."/>
            <person name="Friedman M.G."/>
            <person name="Rattei T."/>
            <person name="Myers G.S."/>
            <person name="Horn M."/>
        </authorList>
    </citation>
    <scope>NUCLEOTIDE SEQUENCE [LARGE SCALE GENOMIC DNA]</scope>
    <source>
        <strain evidence="2">ATCC VR-1471 / Z</strain>
    </source>
</reference>
<name>F8L3L0_SIMNZ</name>
<dbReference type="HOGENOM" id="CLU_1946703_0_0_0"/>
<organism evidence="1 2">
    <name type="scientific">Simkania negevensis (strain ATCC VR-1471 / DSM 27360 / Z)</name>
    <dbReference type="NCBI Taxonomy" id="331113"/>
    <lineage>
        <taxon>Bacteria</taxon>
        <taxon>Pseudomonadati</taxon>
        <taxon>Chlamydiota</taxon>
        <taxon>Chlamydiia</taxon>
        <taxon>Parachlamydiales</taxon>
        <taxon>Simkaniaceae</taxon>
        <taxon>Simkania</taxon>
    </lineage>
</organism>
<protein>
    <submittedName>
        <fullName evidence="1">Type III secretion chaperone</fullName>
    </submittedName>
</protein>
<dbReference type="Pfam" id="PF05932">
    <property type="entry name" value="CesT"/>
    <property type="match status" value="1"/>
</dbReference>
<dbReference type="OrthoDB" id="21620at2"/>
<dbReference type="eggNOG" id="ENOG50335A5">
    <property type="taxonomic scope" value="Bacteria"/>
</dbReference>
<dbReference type="Gene3D" id="3.30.1460.10">
    <property type="match status" value="1"/>
</dbReference>
<dbReference type="EMBL" id="FR872582">
    <property type="protein sequence ID" value="CCB89869.1"/>
    <property type="molecule type" value="Genomic_DNA"/>
</dbReference>
<reference key="1">
    <citation type="journal article" date="2011" name="Mol. Biol. Evol.">
        <title>Unity in variety -- the pan-genome of the Chlamydiae.</title>
        <authorList>
            <person name="Collingro A."/>
            <person name="Tischler P."/>
            <person name="Weinmaier T."/>
            <person name="Penz T."/>
            <person name="Heinz E."/>
            <person name="Brunham R.C."/>
            <person name="Read T.D."/>
            <person name="Bavoil P.M."/>
            <person name="Sachse K."/>
            <person name="Kahane S."/>
            <person name="Friedman M.G."/>
            <person name="Rattei T."/>
            <person name="Myers G.S.A."/>
            <person name="Horn M."/>
        </authorList>
    </citation>
    <scope>NUCLEOTIDE SEQUENCE</scope>
    <source>
        <strain>Z</strain>
    </source>
</reference>
<dbReference type="Proteomes" id="UP000000496">
    <property type="component" value="Chromosome gsn.131"/>
</dbReference>
<proteinExistence type="predicted"/>
<evidence type="ECO:0000313" key="2">
    <source>
        <dbReference type="Proteomes" id="UP000000496"/>
    </source>
</evidence>
<dbReference type="SUPFAM" id="SSF69635">
    <property type="entry name" value="Type III secretory system chaperone-like"/>
    <property type="match status" value="1"/>
</dbReference>
<dbReference type="KEGG" id="sng:SNE_A19920"/>
<accession>F8L3L0</accession>
<evidence type="ECO:0000313" key="1">
    <source>
        <dbReference type="EMBL" id="CCB89869.1"/>
    </source>
</evidence>
<dbReference type="InterPro" id="IPR010261">
    <property type="entry name" value="Tir_chaperone"/>
</dbReference>
<gene>
    <name evidence="1" type="primary">sycE</name>
    <name evidence="1" type="ordered locus">SNE_A19920</name>
</gene>
<dbReference type="STRING" id="331113.SNE_A19920"/>
<dbReference type="RefSeq" id="WP_013944335.1">
    <property type="nucleotide sequence ID" value="NC_015713.1"/>
</dbReference>